<sequence>MIKIFQVPPTYLNKNILNFKRSAFVAMISVLIVSVVVLSISVTIVFVNINAIKNSLSIRNSDQARMLAESCSEYALEEIVLDSDFSGGDSVVFDDGECSYNVIVGAGEERTIELLGQVKNSTRREKIEIDSLNPDINIVSWQEVASF</sequence>
<name>A0A2N2EAL4_9BACT</name>
<comment type="caution">
    <text evidence="2">The sequence shown here is derived from an EMBL/GenBank/DDBJ whole genome shotgun (WGS) entry which is preliminary data.</text>
</comment>
<keyword evidence="1" id="KW-0472">Membrane</keyword>
<keyword evidence="1" id="KW-1133">Transmembrane helix</keyword>
<gene>
    <name evidence="2" type="ORF">CVU82_00960</name>
</gene>
<organism evidence="2 3">
    <name type="scientific">Candidatus Falkowbacteria bacterium HGW-Falkowbacteria-1</name>
    <dbReference type="NCBI Taxonomy" id="2013768"/>
    <lineage>
        <taxon>Bacteria</taxon>
        <taxon>Candidatus Falkowiibacteriota</taxon>
    </lineage>
</organism>
<proteinExistence type="predicted"/>
<protein>
    <recommendedName>
        <fullName evidence="4">Type 4 fimbrial biogenesis protein PilX N-terminal domain-containing protein</fullName>
    </recommendedName>
</protein>
<reference evidence="2 3" key="1">
    <citation type="journal article" date="2017" name="ISME J.">
        <title>Potential for microbial H2 and metal transformations associated with novel bacteria and archaea in deep terrestrial subsurface sediments.</title>
        <authorList>
            <person name="Hernsdorf A.W."/>
            <person name="Amano Y."/>
            <person name="Miyakawa K."/>
            <person name="Ise K."/>
            <person name="Suzuki Y."/>
            <person name="Anantharaman K."/>
            <person name="Probst A."/>
            <person name="Burstein D."/>
            <person name="Thomas B.C."/>
            <person name="Banfield J.F."/>
        </authorList>
    </citation>
    <scope>NUCLEOTIDE SEQUENCE [LARGE SCALE GENOMIC DNA]</scope>
    <source>
        <strain evidence="2">HGW-Falkowbacteria-1</strain>
    </source>
</reference>
<dbReference type="AlphaFoldDB" id="A0A2N2EAL4"/>
<accession>A0A2N2EAL4</accession>
<dbReference type="Proteomes" id="UP000233517">
    <property type="component" value="Unassembled WGS sequence"/>
</dbReference>
<evidence type="ECO:0000313" key="3">
    <source>
        <dbReference type="Proteomes" id="UP000233517"/>
    </source>
</evidence>
<dbReference type="EMBL" id="PHAI01000001">
    <property type="protein sequence ID" value="PKM91761.1"/>
    <property type="molecule type" value="Genomic_DNA"/>
</dbReference>
<feature type="transmembrane region" description="Helical" evidence="1">
    <location>
        <begin position="23"/>
        <end position="49"/>
    </location>
</feature>
<keyword evidence="1" id="KW-0812">Transmembrane</keyword>
<evidence type="ECO:0000256" key="1">
    <source>
        <dbReference type="SAM" id="Phobius"/>
    </source>
</evidence>
<evidence type="ECO:0008006" key="4">
    <source>
        <dbReference type="Google" id="ProtNLM"/>
    </source>
</evidence>
<evidence type="ECO:0000313" key="2">
    <source>
        <dbReference type="EMBL" id="PKM91761.1"/>
    </source>
</evidence>